<dbReference type="InterPro" id="IPR036890">
    <property type="entry name" value="HATPase_C_sf"/>
</dbReference>
<keyword evidence="3 4" id="KW-0597">Phosphoprotein</keyword>
<name>A0ABT9S5H9_9BURK</name>
<dbReference type="Gene3D" id="3.30.565.10">
    <property type="entry name" value="Histidine kinase-like ATPase, C-terminal domain"/>
    <property type="match status" value="1"/>
</dbReference>
<dbReference type="InterPro" id="IPR004358">
    <property type="entry name" value="Sig_transdc_His_kin-like_C"/>
</dbReference>
<dbReference type="Pfam" id="PF02518">
    <property type="entry name" value="HATPase_c"/>
    <property type="match status" value="1"/>
</dbReference>
<dbReference type="InterPro" id="IPR003661">
    <property type="entry name" value="HisK_dim/P_dom"/>
</dbReference>
<dbReference type="PANTHER" id="PTHR43065:SF42">
    <property type="entry name" value="TWO-COMPONENT SENSOR PPRA"/>
    <property type="match status" value="1"/>
</dbReference>
<accession>A0ABT9S5H9</accession>
<dbReference type="CDD" id="cd18161">
    <property type="entry name" value="REC_hyHK_blue-like"/>
    <property type="match status" value="1"/>
</dbReference>
<dbReference type="InterPro" id="IPR003594">
    <property type="entry name" value="HATPase_dom"/>
</dbReference>
<dbReference type="InterPro" id="IPR013656">
    <property type="entry name" value="PAS_4"/>
</dbReference>
<dbReference type="InterPro" id="IPR005467">
    <property type="entry name" value="His_kinase_dom"/>
</dbReference>
<evidence type="ECO:0000256" key="4">
    <source>
        <dbReference type="PROSITE-ProRule" id="PRU00169"/>
    </source>
</evidence>
<feature type="modified residue" description="4-aspartylphosphate" evidence="4">
    <location>
        <position position="816"/>
    </location>
</feature>
<dbReference type="SUPFAM" id="SSF55874">
    <property type="entry name" value="ATPase domain of HSP90 chaperone/DNA topoisomerase II/histidine kinase"/>
    <property type="match status" value="1"/>
</dbReference>
<dbReference type="InterPro" id="IPR001789">
    <property type="entry name" value="Sig_transdc_resp-reg_receiver"/>
</dbReference>
<evidence type="ECO:0000256" key="3">
    <source>
        <dbReference type="ARBA" id="ARBA00022553"/>
    </source>
</evidence>
<evidence type="ECO:0000313" key="9">
    <source>
        <dbReference type="EMBL" id="MDP9898612.1"/>
    </source>
</evidence>
<dbReference type="InterPro" id="IPR011006">
    <property type="entry name" value="CheY-like_superfamily"/>
</dbReference>
<dbReference type="Pfam" id="PF00512">
    <property type="entry name" value="HisKA"/>
    <property type="match status" value="1"/>
</dbReference>
<dbReference type="InterPro" id="IPR035965">
    <property type="entry name" value="PAS-like_dom_sf"/>
</dbReference>
<dbReference type="Proteomes" id="UP001226867">
    <property type="component" value="Unassembled WGS sequence"/>
</dbReference>
<evidence type="ECO:0000256" key="1">
    <source>
        <dbReference type="ARBA" id="ARBA00000085"/>
    </source>
</evidence>
<comment type="caution">
    <text evidence="9">The sequence shown here is derived from an EMBL/GenBank/DDBJ whole genome shotgun (WGS) entry which is preliminary data.</text>
</comment>
<evidence type="ECO:0000313" key="10">
    <source>
        <dbReference type="Proteomes" id="UP001226867"/>
    </source>
</evidence>
<dbReference type="SMART" id="SM00387">
    <property type="entry name" value="HATPase_c"/>
    <property type="match status" value="1"/>
</dbReference>
<dbReference type="Gene3D" id="3.40.50.2300">
    <property type="match status" value="1"/>
</dbReference>
<dbReference type="SMART" id="SM00448">
    <property type="entry name" value="REC"/>
    <property type="match status" value="1"/>
</dbReference>
<dbReference type="Pfam" id="PF08448">
    <property type="entry name" value="PAS_4"/>
    <property type="match status" value="1"/>
</dbReference>
<dbReference type="Gene3D" id="1.10.287.130">
    <property type="match status" value="1"/>
</dbReference>
<dbReference type="InterPro" id="IPR036097">
    <property type="entry name" value="HisK_dim/P_sf"/>
</dbReference>
<dbReference type="EC" id="2.7.13.3" evidence="2"/>
<keyword evidence="10" id="KW-1185">Reference proteome</keyword>
<dbReference type="InterPro" id="IPR000700">
    <property type="entry name" value="PAS-assoc_C"/>
</dbReference>
<protein>
    <recommendedName>
        <fullName evidence="2">histidine kinase</fullName>
        <ecNumber evidence="2">2.7.13.3</ecNumber>
    </recommendedName>
</protein>
<dbReference type="SMART" id="SM00388">
    <property type="entry name" value="HisKA"/>
    <property type="match status" value="1"/>
</dbReference>
<evidence type="ECO:0000256" key="5">
    <source>
        <dbReference type="SAM" id="Coils"/>
    </source>
</evidence>
<evidence type="ECO:0000259" key="8">
    <source>
        <dbReference type="PROSITE" id="PS50113"/>
    </source>
</evidence>
<feature type="domain" description="Response regulatory" evidence="7">
    <location>
        <begin position="766"/>
        <end position="882"/>
    </location>
</feature>
<comment type="catalytic activity">
    <reaction evidence="1">
        <text>ATP + protein L-histidine = ADP + protein N-phospho-L-histidine.</text>
        <dbReference type="EC" id="2.7.13.3"/>
    </reaction>
</comment>
<organism evidence="9 10">
    <name type="scientific">Variovorax ginsengisoli</name>
    <dbReference type="NCBI Taxonomy" id="363844"/>
    <lineage>
        <taxon>Bacteria</taxon>
        <taxon>Pseudomonadati</taxon>
        <taxon>Pseudomonadota</taxon>
        <taxon>Betaproteobacteria</taxon>
        <taxon>Burkholderiales</taxon>
        <taxon>Comamonadaceae</taxon>
        <taxon>Variovorax</taxon>
    </lineage>
</organism>
<dbReference type="SUPFAM" id="SSF52172">
    <property type="entry name" value="CheY-like"/>
    <property type="match status" value="1"/>
</dbReference>
<dbReference type="PROSITE" id="PS50113">
    <property type="entry name" value="PAC"/>
    <property type="match status" value="1"/>
</dbReference>
<feature type="coiled-coil region" evidence="5">
    <location>
        <begin position="484"/>
        <end position="511"/>
    </location>
</feature>
<dbReference type="EMBL" id="JAUSRO010000003">
    <property type="protein sequence ID" value="MDP9898612.1"/>
    <property type="molecule type" value="Genomic_DNA"/>
</dbReference>
<feature type="domain" description="PAC" evidence="8">
    <location>
        <begin position="413"/>
        <end position="468"/>
    </location>
</feature>
<proteinExistence type="predicted"/>
<feature type="domain" description="Histidine kinase" evidence="6">
    <location>
        <begin position="520"/>
        <end position="744"/>
    </location>
</feature>
<dbReference type="PROSITE" id="PS50109">
    <property type="entry name" value="HIS_KIN"/>
    <property type="match status" value="1"/>
</dbReference>
<evidence type="ECO:0000259" key="6">
    <source>
        <dbReference type="PROSITE" id="PS50109"/>
    </source>
</evidence>
<dbReference type="RefSeq" id="WP_307688443.1">
    <property type="nucleotide sequence ID" value="NZ_JAUSRO010000003.1"/>
</dbReference>
<dbReference type="PRINTS" id="PR00344">
    <property type="entry name" value="BCTRLSENSOR"/>
</dbReference>
<evidence type="ECO:0000256" key="2">
    <source>
        <dbReference type="ARBA" id="ARBA00012438"/>
    </source>
</evidence>
<keyword evidence="5" id="KW-0175">Coiled coil</keyword>
<dbReference type="CDD" id="cd16919">
    <property type="entry name" value="HATPase_CckA-like"/>
    <property type="match status" value="1"/>
</dbReference>
<dbReference type="CDD" id="cd00082">
    <property type="entry name" value="HisKA"/>
    <property type="match status" value="1"/>
</dbReference>
<reference evidence="9 10" key="1">
    <citation type="submission" date="2023-07" db="EMBL/GenBank/DDBJ databases">
        <title>Sorghum-associated microbial communities from plants grown in Nebraska, USA.</title>
        <authorList>
            <person name="Schachtman D."/>
        </authorList>
    </citation>
    <scope>NUCLEOTIDE SEQUENCE [LARGE SCALE GENOMIC DNA]</scope>
    <source>
        <strain evidence="9 10">DS1607</strain>
    </source>
</reference>
<dbReference type="PROSITE" id="PS50110">
    <property type="entry name" value="RESPONSE_REGULATORY"/>
    <property type="match status" value="1"/>
</dbReference>
<evidence type="ECO:0000259" key="7">
    <source>
        <dbReference type="PROSITE" id="PS50110"/>
    </source>
</evidence>
<gene>
    <name evidence="9" type="ORF">J2W36_000856</name>
</gene>
<dbReference type="SUPFAM" id="SSF55781">
    <property type="entry name" value="GAF domain-like"/>
    <property type="match status" value="1"/>
</dbReference>
<dbReference type="Pfam" id="PF00072">
    <property type="entry name" value="Response_reg"/>
    <property type="match status" value="1"/>
</dbReference>
<dbReference type="PANTHER" id="PTHR43065">
    <property type="entry name" value="SENSOR HISTIDINE KINASE"/>
    <property type="match status" value="1"/>
</dbReference>
<dbReference type="Gene3D" id="3.30.450.20">
    <property type="entry name" value="PAS domain"/>
    <property type="match status" value="2"/>
</dbReference>
<dbReference type="SUPFAM" id="SSF47384">
    <property type="entry name" value="Homodimeric domain of signal transducing histidine kinase"/>
    <property type="match status" value="1"/>
</dbReference>
<dbReference type="SUPFAM" id="SSF55785">
    <property type="entry name" value="PYP-like sensor domain (PAS domain)"/>
    <property type="match status" value="1"/>
</dbReference>
<sequence>MKEAPALRELPYADIFVGASDMAQRMRAHDWARTPLGPPEHWPETLKVALRILLTSRFEMWLGWGPDVLFFYNDAYRPTLGDKHEHALARPTRDVWAEIWDDVRGRIETVYDRGESTWDASLMLLIERSGYPEETYHTFSYSPLLGDSGRPEGLFCAVSEDTGRVISERRLSLLRELGAGLTKATRRDDVVDVVRGTLQQAARDLPFSLLYLFEASGQAHLRCAAGVAPGHPFAAATLQPGKNDPWQVERLLAGESAFVLPLPPHIDAPTGPWQRPAASVFVVALPPQSSARSEGFLVCGVSPHRPLDDGTLSFVELLAGQIAPSLANLQALEERTAERDRLRALFQQAPGFMCVLKGPEHVFELVNESYVQLVGHRHIEGKTVREALPELIDQGFLGLLDEVYRTGVPYIGQGQKVSLQRTPGAALEERRLDFVYQPIFDTNGAVLGIFAEGSDVTEKLNSERELRELNNHLETRIAERTRDVESALDRLREESREREAVQEALRQSQKMEAVGQLTGGLAHDFNNLLAGITGSLELMQRRLKQGRFEDFERYIAVGQGAAKRAAALTHRMLAFSRRQTLDPKPTNANRLVAGMEDLIRRTIGPENTLEVVGAVGLWPILIDPHQLENALLNLCINARDAMPDGGRLTIETANKWMDERAARERDLPPGQYVSLCVTDTGTGMPPEVIQRIFEPFYTTKPIGLGTGLGLSMVYGFARQSGGQVRVYSEVGMGTTMCIYLPRHHAGIEEFDSPVPIEISPPGGHGFVLVVDDEAAVRALVVEVLEEMGYQTLEAEDGATGMAVLQANARIDLLITDVGLPGGMNGRQLADGARATRQELKVLFITGYAENAVIGNGHLEPWMQVLTKPFTLDTLARRVRALIASPTA</sequence>